<feature type="compositionally biased region" description="Basic and acidic residues" evidence="1">
    <location>
        <begin position="15"/>
        <end position="26"/>
    </location>
</feature>
<dbReference type="AlphaFoldDB" id="A0AAD9P8H1"/>
<dbReference type="Pfam" id="PF01833">
    <property type="entry name" value="TIG"/>
    <property type="match status" value="1"/>
</dbReference>
<evidence type="ECO:0000313" key="4">
    <source>
        <dbReference type="Proteomes" id="UP001209878"/>
    </source>
</evidence>
<feature type="domain" description="IPT/TIG" evidence="2">
    <location>
        <begin position="23"/>
        <end position="90"/>
    </location>
</feature>
<comment type="caution">
    <text evidence="3">The sequence shown here is derived from an EMBL/GenBank/DDBJ whole genome shotgun (WGS) entry which is preliminary data.</text>
</comment>
<evidence type="ECO:0000256" key="1">
    <source>
        <dbReference type="SAM" id="MobiDB-lite"/>
    </source>
</evidence>
<dbReference type="Proteomes" id="UP001209878">
    <property type="component" value="Unassembled WGS sequence"/>
</dbReference>
<feature type="compositionally biased region" description="Basic residues" evidence="1">
    <location>
        <begin position="1"/>
        <end position="14"/>
    </location>
</feature>
<keyword evidence="4" id="KW-1185">Reference proteome</keyword>
<organism evidence="3 4">
    <name type="scientific">Ridgeia piscesae</name>
    <name type="common">Tubeworm</name>
    <dbReference type="NCBI Taxonomy" id="27915"/>
    <lineage>
        <taxon>Eukaryota</taxon>
        <taxon>Metazoa</taxon>
        <taxon>Spiralia</taxon>
        <taxon>Lophotrochozoa</taxon>
        <taxon>Annelida</taxon>
        <taxon>Polychaeta</taxon>
        <taxon>Sedentaria</taxon>
        <taxon>Canalipalpata</taxon>
        <taxon>Sabellida</taxon>
        <taxon>Siboglinidae</taxon>
        <taxon>Ridgeia</taxon>
    </lineage>
</organism>
<dbReference type="InterPro" id="IPR014756">
    <property type="entry name" value="Ig_E-set"/>
</dbReference>
<reference evidence="3" key="1">
    <citation type="journal article" date="2023" name="Mol. Biol. Evol.">
        <title>Third-Generation Sequencing Reveals the Adaptive Role of the Epigenome in Three Deep-Sea Polychaetes.</title>
        <authorList>
            <person name="Perez M."/>
            <person name="Aroh O."/>
            <person name="Sun Y."/>
            <person name="Lan Y."/>
            <person name="Juniper S.K."/>
            <person name="Young C.R."/>
            <person name="Angers B."/>
            <person name="Qian P.Y."/>
        </authorList>
    </citation>
    <scope>NUCLEOTIDE SEQUENCE</scope>
    <source>
        <strain evidence="3">R07B-5</strain>
    </source>
</reference>
<gene>
    <name evidence="3" type="ORF">NP493_89g05016</name>
</gene>
<sequence>MVKQTSRKKPKKKRTPEDKGKVRITPDRGPSLGGITVTVSGLNFKKSVHCRFDKVVVTGNVRKGNKKAFCVAPMFARVGVVKVDVSVDGGRTYLPGIDYKLDADAAN</sequence>
<dbReference type="InterPro" id="IPR013783">
    <property type="entry name" value="Ig-like_fold"/>
</dbReference>
<proteinExistence type="predicted"/>
<evidence type="ECO:0000313" key="3">
    <source>
        <dbReference type="EMBL" id="KAK2190020.1"/>
    </source>
</evidence>
<name>A0AAD9P8H1_RIDPI</name>
<dbReference type="SUPFAM" id="SSF81296">
    <property type="entry name" value="E set domains"/>
    <property type="match status" value="1"/>
</dbReference>
<dbReference type="Gene3D" id="2.60.40.10">
    <property type="entry name" value="Immunoglobulins"/>
    <property type="match status" value="1"/>
</dbReference>
<protein>
    <recommendedName>
        <fullName evidence="2">IPT/TIG domain-containing protein</fullName>
    </recommendedName>
</protein>
<evidence type="ECO:0000259" key="2">
    <source>
        <dbReference type="Pfam" id="PF01833"/>
    </source>
</evidence>
<feature type="region of interest" description="Disordered" evidence="1">
    <location>
        <begin position="1"/>
        <end position="29"/>
    </location>
</feature>
<dbReference type="InterPro" id="IPR002909">
    <property type="entry name" value="IPT_dom"/>
</dbReference>
<accession>A0AAD9P8H1</accession>
<dbReference type="EMBL" id="JAODUO010000091">
    <property type="protein sequence ID" value="KAK2190020.1"/>
    <property type="molecule type" value="Genomic_DNA"/>
</dbReference>